<dbReference type="InterPro" id="IPR006121">
    <property type="entry name" value="HMA_dom"/>
</dbReference>
<feature type="domain" description="HMA" evidence="2">
    <location>
        <begin position="132"/>
        <end position="203"/>
    </location>
</feature>
<feature type="domain" description="HMA" evidence="2">
    <location>
        <begin position="28"/>
        <end position="100"/>
    </location>
</feature>
<keyword evidence="3" id="KW-1185">Reference proteome</keyword>
<dbReference type="STRING" id="3827.A0A1S3E6U5"/>
<feature type="region of interest" description="Disordered" evidence="1">
    <location>
        <begin position="102"/>
        <end position="135"/>
    </location>
</feature>
<dbReference type="PANTHER" id="PTHR46413">
    <property type="entry name" value="HEAVY METAL-ASSOCIATED ISOPRENYLATED PLANT PROTEIN 6"/>
    <property type="match status" value="1"/>
</dbReference>
<feature type="compositionally biased region" description="Basic and acidic residues" evidence="1">
    <location>
        <begin position="108"/>
        <end position="131"/>
    </location>
</feature>
<dbReference type="AlphaFoldDB" id="A0A1S3E6U5"/>
<accession>A0A1S3E6U5</accession>
<organism evidence="3 4">
    <name type="scientific">Cicer arietinum</name>
    <name type="common">Chickpea</name>
    <name type="synonym">Garbanzo</name>
    <dbReference type="NCBI Taxonomy" id="3827"/>
    <lineage>
        <taxon>Eukaryota</taxon>
        <taxon>Viridiplantae</taxon>
        <taxon>Streptophyta</taxon>
        <taxon>Embryophyta</taxon>
        <taxon>Tracheophyta</taxon>
        <taxon>Spermatophyta</taxon>
        <taxon>Magnoliopsida</taxon>
        <taxon>eudicotyledons</taxon>
        <taxon>Gunneridae</taxon>
        <taxon>Pentapetalae</taxon>
        <taxon>rosids</taxon>
        <taxon>fabids</taxon>
        <taxon>Fabales</taxon>
        <taxon>Fabaceae</taxon>
        <taxon>Papilionoideae</taxon>
        <taxon>50 kb inversion clade</taxon>
        <taxon>NPAAA clade</taxon>
        <taxon>Hologalegina</taxon>
        <taxon>IRL clade</taxon>
        <taxon>Cicereae</taxon>
        <taxon>Cicer</taxon>
    </lineage>
</organism>
<reference evidence="3" key="1">
    <citation type="journal article" date="2013" name="Nat. Biotechnol.">
        <title>Draft genome sequence of chickpea (Cicer arietinum) provides a resource for trait improvement.</title>
        <authorList>
            <person name="Varshney R.K."/>
            <person name="Song C."/>
            <person name="Saxena R.K."/>
            <person name="Azam S."/>
            <person name="Yu S."/>
            <person name="Sharpe A.G."/>
            <person name="Cannon S."/>
            <person name="Baek J."/>
            <person name="Rosen B.D."/>
            <person name="Tar'an B."/>
            <person name="Millan T."/>
            <person name="Zhang X."/>
            <person name="Ramsay L.D."/>
            <person name="Iwata A."/>
            <person name="Wang Y."/>
            <person name="Nelson W."/>
            <person name="Farmer A.D."/>
            <person name="Gaur P.M."/>
            <person name="Soderlund C."/>
            <person name="Penmetsa R.V."/>
            <person name="Xu C."/>
            <person name="Bharti A.K."/>
            <person name="He W."/>
            <person name="Winter P."/>
            <person name="Zhao S."/>
            <person name="Hane J.K."/>
            <person name="Carrasquilla-Garcia N."/>
            <person name="Condie J.A."/>
            <person name="Upadhyaya H.D."/>
            <person name="Luo M.C."/>
            <person name="Thudi M."/>
            <person name="Gowda C.L."/>
            <person name="Singh N.P."/>
            <person name="Lichtenzveig J."/>
            <person name="Gali K.K."/>
            <person name="Rubio J."/>
            <person name="Nadarajan N."/>
            <person name="Dolezel J."/>
            <person name="Bansal K.C."/>
            <person name="Xu X."/>
            <person name="Edwards D."/>
            <person name="Zhang G."/>
            <person name="Kahl G."/>
            <person name="Gil J."/>
            <person name="Singh K.B."/>
            <person name="Datta S.K."/>
            <person name="Jackson S.A."/>
            <person name="Wang J."/>
            <person name="Cook D.R."/>
        </authorList>
    </citation>
    <scope>NUCLEOTIDE SEQUENCE [LARGE SCALE GENOMIC DNA]</scope>
    <source>
        <strain evidence="3">cv. CDC Frontier</strain>
    </source>
</reference>
<feature type="compositionally biased region" description="Basic and acidic residues" evidence="1">
    <location>
        <begin position="195"/>
        <end position="232"/>
    </location>
</feature>
<dbReference type="GO" id="GO:0046872">
    <property type="term" value="F:metal ion binding"/>
    <property type="evidence" value="ECO:0007669"/>
    <property type="project" value="InterPro"/>
</dbReference>
<evidence type="ECO:0000256" key="1">
    <source>
        <dbReference type="SAM" id="MobiDB-lite"/>
    </source>
</evidence>
<dbReference type="Gene3D" id="3.30.70.100">
    <property type="match status" value="2"/>
</dbReference>
<dbReference type="RefSeq" id="XP_012571089.1">
    <property type="nucleotide sequence ID" value="XM_012715635.2"/>
</dbReference>
<dbReference type="InterPro" id="IPR036163">
    <property type="entry name" value="HMA_dom_sf"/>
</dbReference>
<dbReference type="SUPFAM" id="SSF55008">
    <property type="entry name" value="HMA, heavy metal-associated domain"/>
    <property type="match status" value="2"/>
</dbReference>
<dbReference type="Proteomes" id="UP000087171">
    <property type="component" value="Chromosome Ca1"/>
</dbReference>
<reference evidence="4" key="2">
    <citation type="submission" date="2025-08" db="UniProtKB">
        <authorList>
            <consortium name="RefSeq"/>
        </authorList>
    </citation>
    <scope>IDENTIFICATION</scope>
    <source>
        <tissue evidence="4">Etiolated seedlings</tissue>
    </source>
</reference>
<feature type="compositionally biased region" description="Basic and acidic residues" evidence="1">
    <location>
        <begin position="16"/>
        <end position="25"/>
    </location>
</feature>
<dbReference type="GeneID" id="101500467"/>
<sequence>MSLQKKKNNKNTDQQNETKKDHETKTTPTTVVLKIDMHCDGCTSKIIRCLRGFQALKLTLPVEGVEKLDVEKDTGKLTITGKVDPAKLRDKLASKMKKKVDLISPLPKENKSQNDNKNKPDDKKSKQKEPPETTAVLKMELHCQGCIERIRKTVSKAKGVYHVEIDKEKETVTVKGTMDVKALAGSLTERLKRKVEVVPTKKEKGNEKDGDKKEKDGDKKENDGGKKNKQKGEGGGGNKKGENDGGDGKGKMENLTPGCGYGYGYGYSFFGYEDGGYNNGSVNMMQLNAPQIFSDENPNACSVM</sequence>
<protein>
    <submittedName>
        <fullName evidence="4">Heavy metal-associated isoprenylated plant protein 3 isoform X1</fullName>
    </submittedName>
</protein>
<gene>
    <name evidence="4" type="primary">LOC101500467</name>
</gene>
<dbReference type="OrthoDB" id="773760at2759"/>
<dbReference type="CDD" id="cd00371">
    <property type="entry name" value="HMA"/>
    <property type="match status" value="2"/>
</dbReference>
<dbReference type="PANTHER" id="PTHR46413:SF2">
    <property type="entry name" value="HEAVY METAL-ASSOCIATED ISOPRENYLATED PLANT PROTEIN 3"/>
    <property type="match status" value="1"/>
</dbReference>
<proteinExistence type="predicted"/>
<dbReference type="InterPro" id="IPR044594">
    <property type="entry name" value="HIPP01/3/5/6"/>
</dbReference>
<feature type="region of interest" description="Disordered" evidence="1">
    <location>
        <begin position="195"/>
        <end position="250"/>
    </location>
</feature>
<evidence type="ECO:0000313" key="3">
    <source>
        <dbReference type="Proteomes" id="UP000087171"/>
    </source>
</evidence>
<dbReference type="Pfam" id="PF00403">
    <property type="entry name" value="HMA"/>
    <property type="match status" value="1"/>
</dbReference>
<evidence type="ECO:0000259" key="2">
    <source>
        <dbReference type="PROSITE" id="PS50846"/>
    </source>
</evidence>
<feature type="region of interest" description="Disordered" evidence="1">
    <location>
        <begin position="1"/>
        <end position="25"/>
    </location>
</feature>
<evidence type="ECO:0000313" key="4">
    <source>
        <dbReference type="RefSeq" id="XP_012571089.1"/>
    </source>
</evidence>
<dbReference type="PROSITE" id="PS50846">
    <property type="entry name" value="HMA_2"/>
    <property type="match status" value="2"/>
</dbReference>
<feature type="compositionally biased region" description="Basic and acidic residues" evidence="1">
    <location>
        <begin position="239"/>
        <end position="250"/>
    </location>
</feature>
<name>A0A1S3E6U5_CICAR</name>